<evidence type="ECO:0000256" key="3">
    <source>
        <dbReference type="ARBA" id="ARBA00023274"/>
    </source>
</evidence>
<evidence type="ECO:0000256" key="2">
    <source>
        <dbReference type="ARBA" id="ARBA00022980"/>
    </source>
</evidence>
<sequence length="52" mass="5521">MGYESLSSCLGGEMVDTRGGIGIAILSTLRGIMTDWEPQLEGIGGGILCYIW</sequence>
<evidence type="ECO:0000313" key="5">
    <source>
        <dbReference type="EMBL" id="KMS96950.1"/>
    </source>
</evidence>
<name>A0A0J8E1G4_BETVV</name>
<dbReference type="OrthoDB" id="409928at2759"/>
<dbReference type="Gramene" id="KMS96950">
    <property type="protein sequence ID" value="KMS96950"/>
    <property type="gene ID" value="BVRB_7g180320"/>
</dbReference>
<dbReference type="GO" id="GO:0006412">
    <property type="term" value="P:translation"/>
    <property type="evidence" value="ECO:0007669"/>
    <property type="project" value="InterPro"/>
</dbReference>
<gene>
    <name evidence="5" type="ORF">BVRB_7g180320</name>
</gene>
<dbReference type="Gene3D" id="3.30.1490.10">
    <property type="match status" value="1"/>
</dbReference>
<organism evidence="5 6">
    <name type="scientific">Beta vulgaris subsp. vulgaris</name>
    <name type="common">Beet</name>
    <dbReference type="NCBI Taxonomy" id="3555"/>
    <lineage>
        <taxon>Eukaryota</taxon>
        <taxon>Viridiplantae</taxon>
        <taxon>Streptophyta</taxon>
        <taxon>Embryophyta</taxon>
        <taxon>Tracheophyta</taxon>
        <taxon>Spermatophyta</taxon>
        <taxon>Magnoliopsida</taxon>
        <taxon>eudicotyledons</taxon>
        <taxon>Gunneridae</taxon>
        <taxon>Pentapetalae</taxon>
        <taxon>Caryophyllales</taxon>
        <taxon>Chenopodiaceae</taxon>
        <taxon>Betoideae</taxon>
        <taxon>Beta</taxon>
    </lineage>
</organism>
<comment type="similarity">
    <text evidence="1">Belongs to the universal ribosomal protein uS8 family.</text>
</comment>
<dbReference type="GO" id="GO:0005737">
    <property type="term" value="C:cytoplasm"/>
    <property type="evidence" value="ECO:0007669"/>
    <property type="project" value="UniProtKB-ARBA"/>
</dbReference>
<dbReference type="InterPro" id="IPR000630">
    <property type="entry name" value="Ribosomal_uS8"/>
</dbReference>
<evidence type="ECO:0000313" key="6">
    <source>
        <dbReference type="Proteomes" id="UP000035740"/>
    </source>
</evidence>
<dbReference type="AlphaFoldDB" id="A0A0J8E1G4"/>
<dbReference type="GO" id="GO:1990904">
    <property type="term" value="C:ribonucleoprotein complex"/>
    <property type="evidence" value="ECO:0007669"/>
    <property type="project" value="UniProtKB-KW"/>
</dbReference>
<dbReference type="FunFam" id="3.30.1490.10:FF:000001">
    <property type="entry name" value="30S ribosomal protein S8"/>
    <property type="match status" value="1"/>
</dbReference>
<evidence type="ECO:0000256" key="4">
    <source>
        <dbReference type="ARBA" id="ARBA00035153"/>
    </source>
</evidence>
<keyword evidence="2" id="KW-0689">Ribosomal protein</keyword>
<proteinExistence type="inferred from homology"/>
<accession>A0A0J8E1G4</accession>
<keyword evidence="3" id="KW-0687">Ribonucleoprotein</keyword>
<protein>
    <recommendedName>
        <fullName evidence="4">Small ribosomal subunit protein uS8c</fullName>
    </recommendedName>
</protein>
<dbReference type="SUPFAM" id="SSF56047">
    <property type="entry name" value="Ribosomal protein S8"/>
    <property type="match status" value="1"/>
</dbReference>
<dbReference type="InterPro" id="IPR035987">
    <property type="entry name" value="Ribosomal_uS8_sf"/>
</dbReference>
<dbReference type="Pfam" id="PF00410">
    <property type="entry name" value="Ribosomal_S8"/>
    <property type="match status" value="1"/>
</dbReference>
<evidence type="ECO:0000256" key="1">
    <source>
        <dbReference type="ARBA" id="ARBA00006471"/>
    </source>
</evidence>
<keyword evidence="6" id="KW-1185">Reference proteome</keyword>
<dbReference type="GO" id="GO:0005840">
    <property type="term" value="C:ribosome"/>
    <property type="evidence" value="ECO:0007669"/>
    <property type="project" value="UniProtKB-KW"/>
</dbReference>
<dbReference type="Proteomes" id="UP000035740">
    <property type="component" value="Unassembled WGS sequence"/>
</dbReference>
<reference evidence="5 6" key="1">
    <citation type="journal article" date="2014" name="Nature">
        <title>The genome of the recently domesticated crop plant sugar beet (Beta vulgaris).</title>
        <authorList>
            <person name="Dohm J.C."/>
            <person name="Minoche A.E."/>
            <person name="Holtgrawe D."/>
            <person name="Capella-Gutierrez S."/>
            <person name="Zakrzewski F."/>
            <person name="Tafer H."/>
            <person name="Rupp O."/>
            <person name="Sorensen T.R."/>
            <person name="Stracke R."/>
            <person name="Reinhardt R."/>
            <person name="Goesmann A."/>
            <person name="Kraft T."/>
            <person name="Schulz B."/>
            <person name="Stadler P.F."/>
            <person name="Schmidt T."/>
            <person name="Gabaldon T."/>
            <person name="Lehrach H."/>
            <person name="Weisshaar B."/>
            <person name="Himmelbauer H."/>
        </authorList>
    </citation>
    <scope>NUCLEOTIDE SEQUENCE [LARGE SCALE GENOMIC DNA]</scope>
    <source>
        <tissue evidence="5">Taproot</tissue>
    </source>
</reference>
<dbReference type="GO" id="GO:0003735">
    <property type="term" value="F:structural constituent of ribosome"/>
    <property type="evidence" value="ECO:0007669"/>
    <property type="project" value="InterPro"/>
</dbReference>
<dbReference type="EMBL" id="KQ090349">
    <property type="protein sequence ID" value="KMS96950.1"/>
    <property type="molecule type" value="Genomic_DNA"/>
</dbReference>